<dbReference type="PANTHER" id="PTHR30448:SF0">
    <property type="entry name" value="RNASE ADAPTER PROTEIN RAPZ"/>
    <property type="match status" value="1"/>
</dbReference>
<keyword evidence="8" id="KW-1185">Reference proteome</keyword>
<dbReference type="InterPro" id="IPR053930">
    <property type="entry name" value="RapZ-like_N"/>
</dbReference>
<protein>
    <submittedName>
        <fullName evidence="7">RNase adapter RapZ</fullName>
    </submittedName>
</protein>
<dbReference type="GO" id="GO:0005525">
    <property type="term" value="F:GTP binding"/>
    <property type="evidence" value="ECO:0007669"/>
    <property type="project" value="UniProtKB-UniRule"/>
</dbReference>
<reference evidence="7 8" key="1">
    <citation type="submission" date="2020-02" db="EMBL/GenBank/DDBJ databases">
        <title>Pelistega sp. NLN82 were isolated from wild rodents of the Hainan Island.</title>
        <authorList>
            <person name="Niu N."/>
            <person name="Zhou J."/>
        </authorList>
    </citation>
    <scope>NUCLEOTIDE SEQUENCE [LARGE SCALE GENOMIC DNA]</scope>
    <source>
        <strain evidence="7 8">NLN82</strain>
    </source>
</reference>
<evidence type="ECO:0000256" key="3">
    <source>
        <dbReference type="ARBA" id="ARBA00023134"/>
    </source>
</evidence>
<evidence type="ECO:0000256" key="2">
    <source>
        <dbReference type="ARBA" id="ARBA00022840"/>
    </source>
</evidence>
<dbReference type="GO" id="GO:0005524">
    <property type="term" value="F:ATP binding"/>
    <property type="evidence" value="ECO:0007669"/>
    <property type="project" value="UniProtKB-UniRule"/>
</dbReference>
<dbReference type="NCBIfam" id="NF003828">
    <property type="entry name" value="PRK05416.1"/>
    <property type="match status" value="1"/>
</dbReference>
<dbReference type="PIRSF" id="PIRSF005052">
    <property type="entry name" value="P-loopkin"/>
    <property type="match status" value="1"/>
</dbReference>
<evidence type="ECO:0000256" key="4">
    <source>
        <dbReference type="HAMAP-Rule" id="MF_00636"/>
    </source>
</evidence>
<organism evidence="7 8">
    <name type="scientific">Pelistega ratti</name>
    <dbReference type="NCBI Taxonomy" id="2652177"/>
    <lineage>
        <taxon>Bacteria</taxon>
        <taxon>Pseudomonadati</taxon>
        <taxon>Pseudomonadota</taxon>
        <taxon>Betaproteobacteria</taxon>
        <taxon>Burkholderiales</taxon>
        <taxon>Alcaligenaceae</taxon>
        <taxon>Pelistega</taxon>
    </lineage>
</organism>
<evidence type="ECO:0000313" key="7">
    <source>
        <dbReference type="EMBL" id="NEN74894.1"/>
    </source>
</evidence>
<dbReference type="Pfam" id="PF03668">
    <property type="entry name" value="RapZ-like_N"/>
    <property type="match status" value="1"/>
</dbReference>
<dbReference type="Gene3D" id="3.40.50.300">
    <property type="entry name" value="P-loop containing nucleotide triphosphate hydrolases"/>
    <property type="match status" value="1"/>
</dbReference>
<keyword evidence="2 4" id="KW-0067">ATP-binding</keyword>
<proteinExistence type="inferred from homology"/>
<evidence type="ECO:0000256" key="1">
    <source>
        <dbReference type="ARBA" id="ARBA00022741"/>
    </source>
</evidence>
<dbReference type="AlphaFoldDB" id="A0A6L9Y513"/>
<feature type="domain" description="RapZ-like N-terminal" evidence="5">
    <location>
        <begin position="4"/>
        <end position="157"/>
    </location>
</feature>
<feature type="binding site" evidence="4">
    <location>
        <begin position="9"/>
        <end position="16"/>
    </location>
    <ligand>
        <name>ATP</name>
        <dbReference type="ChEBI" id="CHEBI:30616"/>
    </ligand>
</feature>
<dbReference type="SUPFAM" id="SSF52540">
    <property type="entry name" value="P-loop containing nucleoside triphosphate hydrolases"/>
    <property type="match status" value="1"/>
</dbReference>
<dbReference type="PANTHER" id="PTHR30448">
    <property type="entry name" value="RNASE ADAPTER PROTEIN RAPZ"/>
    <property type="match status" value="1"/>
</dbReference>
<evidence type="ECO:0000259" key="5">
    <source>
        <dbReference type="Pfam" id="PF03668"/>
    </source>
</evidence>
<keyword evidence="3 4" id="KW-0342">GTP-binding</keyword>
<comment type="caution">
    <text evidence="7">The sequence shown here is derived from an EMBL/GenBank/DDBJ whole genome shotgun (WGS) entry which is preliminary data.</text>
</comment>
<dbReference type="RefSeq" id="WP_163763688.1">
    <property type="nucleotide sequence ID" value="NZ_JAAGYR010000001.1"/>
</dbReference>
<keyword evidence="1 4" id="KW-0547">Nucleotide-binding</keyword>
<dbReference type="InterPro" id="IPR027417">
    <property type="entry name" value="P-loop_NTPase"/>
</dbReference>
<evidence type="ECO:0000259" key="6">
    <source>
        <dbReference type="Pfam" id="PF22740"/>
    </source>
</evidence>
<dbReference type="Proteomes" id="UP000477651">
    <property type="component" value="Unassembled WGS sequence"/>
</dbReference>
<dbReference type="Pfam" id="PF22740">
    <property type="entry name" value="PapZ_C"/>
    <property type="match status" value="1"/>
</dbReference>
<dbReference type="EMBL" id="JAAGYR010000001">
    <property type="protein sequence ID" value="NEN74894.1"/>
    <property type="molecule type" value="Genomic_DNA"/>
</dbReference>
<dbReference type="InterPro" id="IPR005337">
    <property type="entry name" value="RapZ-like"/>
</dbReference>
<feature type="domain" description="RapZ C-terminal" evidence="6">
    <location>
        <begin position="168"/>
        <end position="284"/>
    </location>
</feature>
<dbReference type="InterPro" id="IPR053931">
    <property type="entry name" value="RapZ_C"/>
</dbReference>
<evidence type="ECO:0000313" key="8">
    <source>
        <dbReference type="Proteomes" id="UP000477651"/>
    </source>
</evidence>
<name>A0A6L9Y513_9BURK</name>
<gene>
    <name evidence="7" type="primary">rapZ</name>
    <name evidence="7" type="ORF">F9B74_00915</name>
</gene>
<sequence length="293" mass="33244">MSSVVLITGISGSGKSVALKKLEDLGYNCVDNLPVTLLQAYIQQTLENDISQIAVAIDIRSHGNINHLPEIINKLRAKGIPIKVIFLDANTETLLHRYSESRRAHPLTQKLKHELGHTPSLEECIKHEKKLLQPLKETEHTIDTSTLAPSQLRAWVQELSEVQPGEMLLTFESFAFKKGLPSSADLVFDVRCLPNPYYDINLRQLTGRDKEVVDWLSQYDCVHDLINDITAYIQKWLPFYMQDTRSYLTVAIGCTGGQHRSVYVAEALAKRFSHHQPLCVRHRAQAQFYSDIL</sequence>
<dbReference type="HAMAP" id="MF_00636">
    <property type="entry name" value="RapZ_like"/>
    <property type="match status" value="1"/>
</dbReference>
<accession>A0A6L9Y513</accession>
<feature type="binding site" evidence="4">
    <location>
        <begin position="58"/>
        <end position="61"/>
    </location>
    <ligand>
        <name>GTP</name>
        <dbReference type="ChEBI" id="CHEBI:37565"/>
    </ligand>
</feature>